<accession>A0A6L7AD46</accession>
<name>A0A6L7AD46_LEULA</name>
<gene>
    <name evidence="1" type="ORF">GQS40_07500</name>
</gene>
<evidence type="ECO:0000313" key="1">
    <source>
        <dbReference type="EMBL" id="MWN21423.1"/>
    </source>
</evidence>
<dbReference type="InterPro" id="IPR043502">
    <property type="entry name" value="DNA/RNA_pol_sf"/>
</dbReference>
<dbReference type="EMBL" id="WSZI01000014">
    <property type="protein sequence ID" value="MWN21423.1"/>
    <property type="molecule type" value="Genomic_DNA"/>
</dbReference>
<organism evidence="1 2">
    <name type="scientific">Leuconostoc lactis</name>
    <dbReference type="NCBI Taxonomy" id="1246"/>
    <lineage>
        <taxon>Bacteria</taxon>
        <taxon>Bacillati</taxon>
        <taxon>Bacillota</taxon>
        <taxon>Bacilli</taxon>
        <taxon>Lactobacillales</taxon>
        <taxon>Lactobacillaceae</taxon>
        <taxon>Leuconostoc</taxon>
    </lineage>
</organism>
<dbReference type="Proteomes" id="UP000478636">
    <property type="component" value="Unassembled WGS sequence"/>
</dbReference>
<evidence type="ECO:0000313" key="2">
    <source>
        <dbReference type="Proteomes" id="UP000478636"/>
    </source>
</evidence>
<proteinExistence type="predicted"/>
<comment type="caution">
    <text evidence="1">The sequence shown here is derived from an EMBL/GenBank/DDBJ whole genome shotgun (WGS) entry which is preliminary data.</text>
</comment>
<evidence type="ECO:0008006" key="3">
    <source>
        <dbReference type="Google" id="ProtNLM"/>
    </source>
</evidence>
<sequence>MTEFLLTTDTRKILHVDIDAFYAQVEMRDHRIFLGTRENNMGYGLVIEA</sequence>
<protein>
    <recommendedName>
        <fullName evidence="3">UmuC domain-containing protein</fullName>
    </recommendedName>
</protein>
<reference evidence="1 2" key="1">
    <citation type="submission" date="2019-12" db="EMBL/GenBank/DDBJ databases">
        <title>Complete genome sequence of Leuconostoc lactis strain AVN1 provides insights into metabolic potential.</title>
        <authorList>
            <person name="Besrour N."/>
            <person name="Najjari A."/>
            <person name="Fhoula I."/>
            <person name="Jaballah S."/>
            <person name="Klibi N."/>
            <person name="Ouzari H.I."/>
        </authorList>
    </citation>
    <scope>NUCLEOTIDE SEQUENCE [LARGE SCALE GENOMIC DNA]</scope>
    <source>
        <strain evidence="1 2">AVN1</strain>
    </source>
</reference>
<dbReference type="AlphaFoldDB" id="A0A6L7AD46"/>
<dbReference type="SUPFAM" id="SSF56672">
    <property type="entry name" value="DNA/RNA polymerases"/>
    <property type="match status" value="1"/>
</dbReference>